<keyword evidence="2" id="KW-1185">Reference proteome</keyword>
<reference evidence="3" key="1">
    <citation type="submission" date="2016-11" db="UniProtKB">
        <authorList>
            <consortium name="WormBaseParasite"/>
        </authorList>
    </citation>
    <scope>IDENTIFICATION</scope>
</reference>
<dbReference type="InterPro" id="IPR007767">
    <property type="entry name" value="DUF684"/>
</dbReference>
<dbReference type="STRING" id="1561998.A0A1I7TVS7"/>
<accession>A0A1I7TVS7</accession>
<organism evidence="2 3">
    <name type="scientific">Caenorhabditis tropicalis</name>
    <dbReference type="NCBI Taxonomy" id="1561998"/>
    <lineage>
        <taxon>Eukaryota</taxon>
        <taxon>Metazoa</taxon>
        <taxon>Ecdysozoa</taxon>
        <taxon>Nematoda</taxon>
        <taxon>Chromadorea</taxon>
        <taxon>Rhabditida</taxon>
        <taxon>Rhabditina</taxon>
        <taxon>Rhabditomorpha</taxon>
        <taxon>Rhabditoidea</taxon>
        <taxon>Rhabditidae</taxon>
        <taxon>Peloderinae</taxon>
        <taxon>Caenorhabditis</taxon>
    </lineage>
</organism>
<sequence length="454" mass="51956">MSSNSSIIVYSAPCPIGAFSPTEGAPPGTLLLEVSKTTLVPVPISLEDLERAKELIHNSIDTLESVVNVGKSLLEDEGLHSALEMFVGVGDVFKGILKFIPKPENPLIKSIEQLEGKVKKLEQKMDDHFNEMKSFISEVKFYMKIIRPTKTLIRHMKDCIKHPGPEATKNFKKAYLEHTPLSLAYLMISYLEHKSTNPLRLAMNAEKIKTKATFNKWEDMITRVLGQFLILQAFANGLLGLRKKLNLDLLIEGSNEVLKVIKEWKGEYEQNQDDSYWQQVRGVLEAYIVSHTNLDNDRKTRELKEIMENYFITDAFFIAIFNEGDPWDIMRMHCPNKDSQLIECYGKGLCNAFIYRSRHANKKTVDDYTVVKHVMENQSSPFHRDYYINNIKSQMEQRVPGDFFHCYIKALTTGIQYQSANLRVPDQRSPGFISVCTVQNGLDVSSYFLMGFFP</sequence>
<feature type="coiled-coil region" evidence="1">
    <location>
        <begin position="111"/>
        <end position="138"/>
    </location>
</feature>
<evidence type="ECO:0000256" key="1">
    <source>
        <dbReference type="SAM" id="Coils"/>
    </source>
</evidence>
<evidence type="ECO:0000313" key="2">
    <source>
        <dbReference type="Proteomes" id="UP000095282"/>
    </source>
</evidence>
<dbReference type="Pfam" id="PF05075">
    <property type="entry name" value="DUF684"/>
    <property type="match status" value="1"/>
</dbReference>
<protein>
    <submittedName>
        <fullName evidence="3">Uncharacterized protein</fullName>
    </submittedName>
</protein>
<dbReference type="PANTHER" id="PTHR31464:SF3">
    <property type="entry name" value="AAA DOMAIN-CONTAINING PROTEIN-RELATED"/>
    <property type="match status" value="1"/>
</dbReference>
<keyword evidence="1" id="KW-0175">Coiled coil</keyword>
<name>A0A1I7TVS7_9PELO</name>
<evidence type="ECO:0000313" key="3">
    <source>
        <dbReference type="WBParaSite" id="Csp11.Scaffold629.g12285.t1"/>
    </source>
</evidence>
<proteinExistence type="predicted"/>
<dbReference type="PANTHER" id="PTHR31464">
    <property type="entry name" value="PROTEIN CBG01266"/>
    <property type="match status" value="1"/>
</dbReference>
<dbReference type="AlphaFoldDB" id="A0A1I7TVS7"/>
<dbReference type="Proteomes" id="UP000095282">
    <property type="component" value="Unplaced"/>
</dbReference>
<dbReference type="WBParaSite" id="Csp11.Scaffold629.g12285.t1">
    <property type="protein sequence ID" value="Csp11.Scaffold629.g12285.t1"/>
    <property type="gene ID" value="Csp11.Scaffold629.g12285"/>
</dbReference>